<proteinExistence type="predicted"/>
<accession>A0ABQ6P8W2</accession>
<dbReference type="EMBL" id="BTFW01000001">
    <property type="protein sequence ID" value="GMM60566.1"/>
    <property type="molecule type" value="Genomic_DNA"/>
</dbReference>
<name>A0ABQ6P8W2_9SPHN</name>
<sequence>MLSINADTQLWLMKSEPDVYSWDDLVAEGEGTWDGVRNHLAARNLRTMKEGDLAFFYHSNIGKEIVGIATISVPGLTDPTDPEGKWAAVKVRPVAKLVHPVTLKAIKATPDLAEMELVRLSRLSVCAVRLPEWEHVLAMAGGTRPGVGA</sequence>
<dbReference type="InterPro" id="IPR052181">
    <property type="entry name" value="5hmC_binding"/>
</dbReference>
<evidence type="ECO:0000313" key="3">
    <source>
        <dbReference type="Proteomes" id="UP001187221"/>
    </source>
</evidence>
<dbReference type="InterPro" id="IPR002740">
    <property type="entry name" value="EVE_domain"/>
</dbReference>
<keyword evidence="3" id="KW-1185">Reference proteome</keyword>
<dbReference type="Proteomes" id="UP001187221">
    <property type="component" value="Unassembled WGS sequence"/>
</dbReference>
<evidence type="ECO:0000313" key="2">
    <source>
        <dbReference type="EMBL" id="GMM60566.1"/>
    </source>
</evidence>
<gene>
    <name evidence="2" type="ORF">NUTIK01_13430</name>
</gene>
<comment type="caution">
    <text evidence="2">The sequence shown here is derived from an EMBL/GenBank/DDBJ whole genome shotgun (WGS) entry which is preliminary data.</text>
</comment>
<dbReference type="Pfam" id="PF01878">
    <property type="entry name" value="EVE"/>
    <property type="match status" value="1"/>
</dbReference>
<reference evidence="2 3" key="1">
    <citation type="submission" date="2023-06" db="EMBL/GenBank/DDBJ databases">
        <title>Draft genome sequence of Novosphingobium sp. strain IK01.</title>
        <authorList>
            <person name="Hatamoto M."/>
            <person name="Ikarashi T."/>
            <person name="Yamaguchi T."/>
        </authorList>
    </citation>
    <scope>NUCLEOTIDE SEQUENCE [LARGE SCALE GENOMIC DNA]</scope>
    <source>
        <strain evidence="2 3">IK01</strain>
    </source>
</reference>
<dbReference type="SUPFAM" id="SSF88697">
    <property type="entry name" value="PUA domain-like"/>
    <property type="match status" value="1"/>
</dbReference>
<dbReference type="InterPro" id="IPR047197">
    <property type="entry name" value="THYN1-like_EVE"/>
</dbReference>
<organism evidence="2 3">
    <name type="scientific">Novosphingobium pituita</name>
    <dbReference type="NCBI Taxonomy" id="3056842"/>
    <lineage>
        <taxon>Bacteria</taxon>
        <taxon>Pseudomonadati</taxon>
        <taxon>Pseudomonadota</taxon>
        <taxon>Alphaproteobacteria</taxon>
        <taxon>Sphingomonadales</taxon>
        <taxon>Sphingomonadaceae</taxon>
        <taxon>Novosphingobium</taxon>
    </lineage>
</organism>
<dbReference type="Gene3D" id="3.10.590.10">
    <property type="entry name" value="ph1033 like domains"/>
    <property type="match status" value="1"/>
</dbReference>
<feature type="domain" description="EVE" evidence="1">
    <location>
        <begin position="10"/>
        <end position="139"/>
    </location>
</feature>
<protein>
    <submittedName>
        <fullName evidence="2">EVE domain-containing protein</fullName>
    </submittedName>
</protein>
<dbReference type="RefSeq" id="WP_317974354.1">
    <property type="nucleotide sequence ID" value="NZ_BTFW01000001.1"/>
</dbReference>
<dbReference type="PANTHER" id="PTHR14087">
    <property type="entry name" value="THYMOCYTE NUCLEAR PROTEIN 1"/>
    <property type="match status" value="1"/>
</dbReference>
<evidence type="ECO:0000259" key="1">
    <source>
        <dbReference type="Pfam" id="PF01878"/>
    </source>
</evidence>
<dbReference type="InterPro" id="IPR015947">
    <property type="entry name" value="PUA-like_sf"/>
</dbReference>
<dbReference type="PANTHER" id="PTHR14087:SF7">
    <property type="entry name" value="THYMOCYTE NUCLEAR PROTEIN 1"/>
    <property type="match status" value="1"/>
</dbReference>
<dbReference type="CDD" id="cd21133">
    <property type="entry name" value="EVE"/>
    <property type="match status" value="1"/>
</dbReference>